<gene>
    <name evidence="2" type="ORF">LCGC14_1139260</name>
</gene>
<name>A0A0F9Q4L0_9ZZZZ</name>
<evidence type="ECO:0000256" key="1">
    <source>
        <dbReference type="SAM" id="MobiDB-lite"/>
    </source>
</evidence>
<proteinExistence type="predicted"/>
<feature type="region of interest" description="Disordered" evidence="1">
    <location>
        <begin position="1"/>
        <end position="31"/>
    </location>
</feature>
<comment type="caution">
    <text evidence="2">The sequence shown here is derived from an EMBL/GenBank/DDBJ whole genome shotgun (WGS) entry which is preliminary data.</text>
</comment>
<evidence type="ECO:0000313" key="2">
    <source>
        <dbReference type="EMBL" id="KKN00303.1"/>
    </source>
</evidence>
<accession>A0A0F9Q4L0</accession>
<sequence>MALKKGARNVRNTLRASFRLKPNPNPPIIRKDIKTFKPSSKVFRNKGNIFIERKRFRLDTKSEVRDIQKAKRLKKPFSKRL</sequence>
<dbReference type="AlphaFoldDB" id="A0A0F9Q4L0"/>
<dbReference type="EMBL" id="LAZR01005393">
    <property type="protein sequence ID" value="KKN00303.1"/>
    <property type="molecule type" value="Genomic_DNA"/>
</dbReference>
<protein>
    <submittedName>
        <fullName evidence="2">Uncharacterized protein</fullName>
    </submittedName>
</protein>
<reference evidence="2" key="1">
    <citation type="journal article" date="2015" name="Nature">
        <title>Complex archaea that bridge the gap between prokaryotes and eukaryotes.</title>
        <authorList>
            <person name="Spang A."/>
            <person name="Saw J.H."/>
            <person name="Jorgensen S.L."/>
            <person name="Zaremba-Niedzwiedzka K."/>
            <person name="Martijn J."/>
            <person name="Lind A.E."/>
            <person name="van Eijk R."/>
            <person name="Schleper C."/>
            <person name="Guy L."/>
            <person name="Ettema T.J."/>
        </authorList>
    </citation>
    <scope>NUCLEOTIDE SEQUENCE</scope>
</reference>
<organism evidence="2">
    <name type="scientific">marine sediment metagenome</name>
    <dbReference type="NCBI Taxonomy" id="412755"/>
    <lineage>
        <taxon>unclassified sequences</taxon>
        <taxon>metagenomes</taxon>
        <taxon>ecological metagenomes</taxon>
    </lineage>
</organism>